<dbReference type="GeneID" id="91100157"/>
<dbReference type="Proteomes" id="UP001358614">
    <property type="component" value="Chromosome 1"/>
</dbReference>
<evidence type="ECO:0000313" key="3">
    <source>
        <dbReference type="EMBL" id="WWD03302.1"/>
    </source>
</evidence>
<keyword evidence="4" id="KW-1185">Reference proteome</keyword>
<dbReference type="AlphaFoldDB" id="A0AAX4KA82"/>
<feature type="compositionally biased region" description="Acidic residues" evidence="1">
    <location>
        <begin position="32"/>
        <end position="48"/>
    </location>
</feature>
<sequence>MRFPRYFAIFLAIFLVFISLVTAVPTQTTDVDTFDDDPPIDSTMEDLESAGTPEEASQQIEMLDNLSNAQRMARGLPLRKPGHLFNARLGARAPAPSQLRRDLGF</sequence>
<dbReference type="KEGG" id="ker:91100157"/>
<dbReference type="EMBL" id="CP144089">
    <property type="protein sequence ID" value="WWD03302.1"/>
    <property type="molecule type" value="Genomic_DNA"/>
</dbReference>
<proteinExistence type="predicted"/>
<feature type="region of interest" description="Disordered" evidence="1">
    <location>
        <begin position="28"/>
        <end position="54"/>
    </location>
</feature>
<protein>
    <submittedName>
        <fullName evidence="3">Uncharacterized protein</fullName>
    </submittedName>
</protein>
<gene>
    <name evidence="3" type="ORF">V865_001353</name>
</gene>
<evidence type="ECO:0000313" key="4">
    <source>
        <dbReference type="Proteomes" id="UP001358614"/>
    </source>
</evidence>
<name>A0AAX4KA82_9TREE</name>
<evidence type="ECO:0000256" key="1">
    <source>
        <dbReference type="SAM" id="MobiDB-lite"/>
    </source>
</evidence>
<feature type="chain" id="PRO_5043421837" evidence="2">
    <location>
        <begin position="24"/>
        <end position="105"/>
    </location>
</feature>
<reference evidence="3 4" key="1">
    <citation type="submission" date="2024-01" db="EMBL/GenBank/DDBJ databases">
        <title>Comparative genomics of Cryptococcus and Kwoniella reveals pathogenesis evolution and contrasting modes of karyotype evolution via chromosome fusion or intercentromeric recombination.</title>
        <authorList>
            <person name="Coelho M.A."/>
            <person name="David-Palma M."/>
            <person name="Shea T."/>
            <person name="Bowers K."/>
            <person name="McGinley-Smith S."/>
            <person name="Mohammad A.W."/>
            <person name="Gnirke A."/>
            <person name="Yurkov A.M."/>
            <person name="Nowrousian M."/>
            <person name="Sun S."/>
            <person name="Cuomo C.A."/>
            <person name="Heitman J."/>
        </authorList>
    </citation>
    <scope>NUCLEOTIDE SEQUENCE [LARGE SCALE GENOMIC DNA]</scope>
    <source>
        <strain evidence="3 4">PYCC6329</strain>
    </source>
</reference>
<dbReference type="RefSeq" id="XP_066081269.1">
    <property type="nucleotide sequence ID" value="XM_066225172.1"/>
</dbReference>
<keyword evidence="2" id="KW-0732">Signal</keyword>
<accession>A0AAX4KA82</accession>
<organism evidence="3 4">
    <name type="scientific">Kwoniella europaea PYCC6329</name>
    <dbReference type="NCBI Taxonomy" id="1423913"/>
    <lineage>
        <taxon>Eukaryota</taxon>
        <taxon>Fungi</taxon>
        <taxon>Dikarya</taxon>
        <taxon>Basidiomycota</taxon>
        <taxon>Agaricomycotina</taxon>
        <taxon>Tremellomycetes</taxon>
        <taxon>Tremellales</taxon>
        <taxon>Cryptococcaceae</taxon>
        <taxon>Kwoniella</taxon>
    </lineage>
</organism>
<feature type="signal peptide" evidence="2">
    <location>
        <begin position="1"/>
        <end position="23"/>
    </location>
</feature>
<evidence type="ECO:0000256" key="2">
    <source>
        <dbReference type="SAM" id="SignalP"/>
    </source>
</evidence>